<evidence type="ECO:0008006" key="3">
    <source>
        <dbReference type="Google" id="ProtNLM"/>
    </source>
</evidence>
<gene>
    <name evidence="1" type="ORF">GCM10009827_055520</name>
</gene>
<evidence type="ECO:0000313" key="1">
    <source>
        <dbReference type="EMBL" id="GAA1530729.1"/>
    </source>
</evidence>
<proteinExistence type="predicted"/>
<dbReference type="EMBL" id="BAAAQD010000011">
    <property type="protein sequence ID" value="GAA1530729.1"/>
    <property type="molecule type" value="Genomic_DNA"/>
</dbReference>
<protein>
    <recommendedName>
        <fullName evidence="3">Aminoglycoside phosphotransferase domain-containing protein</fullName>
    </recommendedName>
</protein>
<sequence length="273" mass="29119">MYGVRLADARAVVVKARAHSPRLDACTAVQRALWQAGFPAPEPLAGPVAEDGVAVTAEVLVPGGATAPLTEPARRFATLLARFVALAPSPSTLGTLTPAPPWTAWDHDVPGIWPAADDRDDDLNAAPPTPWLDELGAHVRVRLTRFAQTPAGRRLVTGHGDWEAQNLRWTGDDPLAVHDWDSVIAAPEAVVVGLAAAVWPCGMVPRAATVDETAEFLDEYQRASGRVWPPDELGASWAAGLWVSAYNTKKATLDGLPWLSQDEAARRLTLSGT</sequence>
<keyword evidence="2" id="KW-1185">Reference proteome</keyword>
<comment type="caution">
    <text evidence="1">The sequence shown here is derived from an EMBL/GenBank/DDBJ whole genome shotgun (WGS) entry which is preliminary data.</text>
</comment>
<organism evidence="1 2">
    <name type="scientific">Dactylosporangium maewongense</name>
    <dbReference type="NCBI Taxonomy" id="634393"/>
    <lineage>
        <taxon>Bacteria</taxon>
        <taxon>Bacillati</taxon>
        <taxon>Actinomycetota</taxon>
        <taxon>Actinomycetes</taxon>
        <taxon>Micromonosporales</taxon>
        <taxon>Micromonosporaceae</taxon>
        <taxon>Dactylosporangium</taxon>
    </lineage>
</organism>
<dbReference type="SUPFAM" id="SSF56112">
    <property type="entry name" value="Protein kinase-like (PK-like)"/>
    <property type="match status" value="1"/>
</dbReference>
<name>A0ABN2B0W5_9ACTN</name>
<evidence type="ECO:0000313" key="2">
    <source>
        <dbReference type="Proteomes" id="UP001501470"/>
    </source>
</evidence>
<reference evidence="1 2" key="1">
    <citation type="journal article" date="2019" name="Int. J. Syst. Evol. Microbiol.">
        <title>The Global Catalogue of Microorganisms (GCM) 10K type strain sequencing project: providing services to taxonomists for standard genome sequencing and annotation.</title>
        <authorList>
            <consortium name="The Broad Institute Genomics Platform"/>
            <consortium name="The Broad Institute Genome Sequencing Center for Infectious Disease"/>
            <person name="Wu L."/>
            <person name="Ma J."/>
        </authorList>
    </citation>
    <scope>NUCLEOTIDE SEQUENCE [LARGE SCALE GENOMIC DNA]</scope>
    <source>
        <strain evidence="1 2">JCM 15933</strain>
    </source>
</reference>
<dbReference type="Proteomes" id="UP001501470">
    <property type="component" value="Unassembled WGS sequence"/>
</dbReference>
<accession>A0ABN2B0W5</accession>
<dbReference type="InterPro" id="IPR011009">
    <property type="entry name" value="Kinase-like_dom_sf"/>
</dbReference>